<feature type="domain" description="RING-type" evidence="8">
    <location>
        <begin position="32"/>
        <end position="72"/>
    </location>
</feature>
<evidence type="ECO:0000256" key="5">
    <source>
        <dbReference type="ARBA" id="ARBA00023163"/>
    </source>
</evidence>
<proteinExistence type="predicted"/>
<comment type="catalytic activity">
    <reaction evidence="1">
        <text>S-ubiquitinyl-[E2 ubiquitin-conjugating enzyme]-L-cysteine + [acceptor protein]-L-lysine = [E2 ubiquitin-conjugating enzyme]-L-cysteine + N(6)-ubiquitinyl-[acceptor protein]-L-lysine.</text>
        <dbReference type="EC" id="2.3.2.27"/>
    </reaction>
</comment>
<sequence>MEEDGIRQQVLKSTLNEVRATPKDADDPPNPCVICLDSISERAIASPCRHDSFDFLCLISWLQERSSCPLCKTEVRSVEYHWRSPTDFKSYEVSQSVHASSTSGATDAVRPEVISLRQRGRPRPYRTPRPQPPVSADAALLRRRHVYRDQLYSLHVGSNRLSRFRDLTPQIFNRDEELVSRARKWIRRELQVFEFLSSEGNEVEGVTRRANNAEFLLEYIVAILKTVDIKGSGGQAEDMLQEFLGRDNTRLFLHELRAWLRSPYTSLEDWDRHVQYSETPTERAEYKRQDSNQIERGILDGQRGGRSGPSRSEAPLRKRGYQGGDRYVPYYGRRISRHSQRFPSDPG</sequence>
<feature type="region of interest" description="Disordered" evidence="7">
    <location>
        <begin position="278"/>
        <end position="347"/>
    </location>
</feature>
<keyword evidence="4" id="KW-0805">Transcription regulation</keyword>
<evidence type="ECO:0000256" key="4">
    <source>
        <dbReference type="ARBA" id="ARBA00023015"/>
    </source>
</evidence>
<keyword evidence="10" id="KW-1185">Reference proteome</keyword>
<evidence type="ECO:0000256" key="2">
    <source>
        <dbReference type="ARBA" id="ARBA00012483"/>
    </source>
</evidence>
<dbReference type="EC" id="2.3.2.27" evidence="2"/>
<name>A0AA39RBC2_9LECA</name>
<dbReference type="GO" id="GO:0006513">
    <property type="term" value="P:protein monoubiquitination"/>
    <property type="evidence" value="ECO:0007669"/>
    <property type="project" value="TreeGrafter"/>
</dbReference>
<evidence type="ECO:0000256" key="7">
    <source>
        <dbReference type="SAM" id="MobiDB-lite"/>
    </source>
</evidence>
<dbReference type="SUPFAM" id="SSF57850">
    <property type="entry name" value="RING/U-box"/>
    <property type="match status" value="1"/>
</dbReference>
<dbReference type="InterPro" id="IPR001841">
    <property type="entry name" value="Znf_RING"/>
</dbReference>
<keyword evidence="6" id="KW-0863">Zinc-finger</keyword>
<dbReference type="SMART" id="SM00184">
    <property type="entry name" value="RING"/>
    <property type="match status" value="1"/>
</dbReference>
<feature type="compositionally biased region" description="Basic and acidic residues" evidence="7">
    <location>
        <begin position="278"/>
        <end position="290"/>
    </location>
</feature>
<keyword evidence="6" id="KW-0862">Zinc</keyword>
<dbReference type="GO" id="GO:0061630">
    <property type="term" value="F:ubiquitin protein ligase activity"/>
    <property type="evidence" value="ECO:0007669"/>
    <property type="project" value="UniProtKB-EC"/>
</dbReference>
<dbReference type="EMBL" id="JAFEKC020000001">
    <property type="protein sequence ID" value="KAK0517311.1"/>
    <property type="molecule type" value="Genomic_DNA"/>
</dbReference>
<evidence type="ECO:0000313" key="10">
    <source>
        <dbReference type="Proteomes" id="UP001166286"/>
    </source>
</evidence>
<dbReference type="PROSITE" id="PS50089">
    <property type="entry name" value="ZF_RING_2"/>
    <property type="match status" value="1"/>
</dbReference>
<reference evidence="9" key="1">
    <citation type="submission" date="2023-03" db="EMBL/GenBank/DDBJ databases">
        <title>Complete genome of Cladonia borealis.</title>
        <authorList>
            <person name="Park H."/>
        </authorList>
    </citation>
    <scope>NUCLEOTIDE SEQUENCE</scope>
    <source>
        <strain evidence="9">ANT050790</strain>
    </source>
</reference>
<evidence type="ECO:0000259" key="8">
    <source>
        <dbReference type="PROSITE" id="PS50089"/>
    </source>
</evidence>
<accession>A0AA39RBC2</accession>
<dbReference type="InterPro" id="IPR013083">
    <property type="entry name" value="Znf_RING/FYVE/PHD"/>
</dbReference>
<dbReference type="AlphaFoldDB" id="A0AA39RBC2"/>
<organism evidence="9 10">
    <name type="scientific">Cladonia borealis</name>
    <dbReference type="NCBI Taxonomy" id="184061"/>
    <lineage>
        <taxon>Eukaryota</taxon>
        <taxon>Fungi</taxon>
        <taxon>Dikarya</taxon>
        <taxon>Ascomycota</taxon>
        <taxon>Pezizomycotina</taxon>
        <taxon>Lecanoromycetes</taxon>
        <taxon>OSLEUM clade</taxon>
        <taxon>Lecanoromycetidae</taxon>
        <taxon>Lecanorales</taxon>
        <taxon>Lecanorineae</taxon>
        <taxon>Cladoniaceae</taxon>
        <taxon>Cladonia</taxon>
    </lineage>
</organism>
<evidence type="ECO:0000313" key="9">
    <source>
        <dbReference type="EMBL" id="KAK0517311.1"/>
    </source>
</evidence>
<dbReference type="Pfam" id="PF13639">
    <property type="entry name" value="zf-RING_2"/>
    <property type="match status" value="1"/>
</dbReference>
<keyword evidence="6" id="KW-0479">Metal-binding</keyword>
<dbReference type="Proteomes" id="UP001166286">
    <property type="component" value="Unassembled WGS sequence"/>
</dbReference>
<evidence type="ECO:0000256" key="1">
    <source>
        <dbReference type="ARBA" id="ARBA00000900"/>
    </source>
</evidence>
<keyword evidence="5" id="KW-0804">Transcription</keyword>
<dbReference type="PANTHER" id="PTHR46077">
    <property type="entry name" value="E3 UBIQUITIN-PROTEIN LIGASE TOPORS"/>
    <property type="match status" value="1"/>
</dbReference>
<protein>
    <recommendedName>
        <fullName evidence="2">RING-type E3 ubiquitin transferase</fullName>
        <ecNumber evidence="2">2.3.2.27</ecNumber>
    </recommendedName>
</protein>
<evidence type="ECO:0000256" key="3">
    <source>
        <dbReference type="ARBA" id="ARBA00022679"/>
    </source>
</evidence>
<dbReference type="GO" id="GO:0000209">
    <property type="term" value="P:protein polyubiquitination"/>
    <property type="evidence" value="ECO:0007669"/>
    <property type="project" value="TreeGrafter"/>
</dbReference>
<comment type="caution">
    <text evidence="9">The sequence shown here is derived from an EMBL/GenBank/DDBJ whole genome shotgun (WGS) entry which is preliminary data.</text>
</comment>
<gene>
    <name evidence="9" type="ORF">JMJ35_000466</name>
</gene>
<feature type="region of interest" description="Disordered" evidence="7">
    <location>
        <begin position="99"/>
        <end position="134"/>
    </location>
</feature>
<keyword evidence="3" id="KW-0808">Transferase</keyword>
<dbReference type="Gene3D" id="3.30.40.10">
    <property type="entry name" value="Zinc/RING finger domain, C3HC4 (zinc finger)"/>
    <property type="match status" value="1"/>
</dbReference>
<dbReference type="GO" id="GO:0008270">
    <property type="term" value="F:zinc ion binding"/>
    <property type="evidence" value="ECO:0007669"/>
    <property type="project" value="UniProtKB-KW"/>
</dbReference>
<evidence type="ECO:0000256" key="6">
    <source>
        <dbReference type="PROSITE-ProRule" id="PRU00175"/>
    </source>
</evidence>
<dbReference type="PANTHER" id="PTHR46077:SF1">
    <property type="entry name" value="TOP1 BINDING ARGININE_SERINE RICH PROTEIN, E3 UBIQUITIN LIGASE"/>
    <property type="match status" value="1"/>
</dbReference>